<dbReference type="OMA" id="TIMLYEA"/>
<evidence type="ECO:0000256" key="4">
    <source>
        <dbReference type="ARBA" id="ARBA00023163"/>
    </source>
</evidence>
<comment type="subcellular location">
    <subcellularLocation>
        <location evidence="1">Nucleus</location>
    </subcellularLocation>
</comment>
<reference evidence="7" key="1">
    <citation type="submission" date="2025-08" db="UniProtKB">
        <authorList>
            <consortium name="RefSeq"/>
        </authorList>
    </citation>
    <scope>IDENTIFICATION</scope>
</reference>
<accession>A0A1U8AWQ3</accession>
<dbReference type="PROSITE" id="PS50066">
    <property type="entry name" value="MADS_BOX_2"/>
    <property type="match status" value="1"/>
</dbReference>
<keyword evidence="5" id="KW-0539">Nucleus</keyword>
<dbReference type="RefSeq" id="XP_010271057.1">
    <property type="nucleotide sequence ID" value="XM_010272755.2"/>
</dbReference>
<dbReference type="eggNOG" id="KOG0014">
    <property type="taxonomic scope" value="Eukaryota"/>
</dbReference>
<dbReference type="OrthoDB" id="779403at2759"/>
<dbReference type="InterPro" id="IPR033897">
    <property type="entry name" value="SRF-like_MADS-box"/>
</dbReference>
<protein>
    <submittedName>
        <fullName evidence="7">Agamous-like MADS-box protein AGL80</fullName>
    </submittedName>
</protein>
<proteinExistence type="predicted"/>
<dbReference type="InterPro" id="IPR036879">
    <property type="entry name" value="TF_MADSbox_sf"/>
</dbReference>
<organism evidence="6 7">
    <name type="scientific">Nelumbo nucifera</name>
    <name type="common">Sacred lotus</name>
    <dbReference type="NCBI Taxonomy" id="4432"/>
    <lineage>
        <taxon>Eukaryota</taxon>
        <taxon>Viridiplantae</taxon>
        <taxon>Streptophyta</taxon>
        <taxon>Embryophyta</taxon>
        <taxon>Tracheophyta</taxon>
        <taxon>Spermatophyta</taxon>
        <taxon>Magnoliopsida</taxon>
        <taxon>Proteales</taxon>
        <taxon>Nelumbonaceae</taxon>
        <taxon>Nelumbo</taxon>
    </lineage>
</organism>
<dbReference type="GO" id="GO:0006357">
    <property type="term" value="P:regulation of transcription by RNA polymerase II"/>
    <property type="evidence" value="ECO:0000318"/>
    <property type="project" value="GO_Central"/>
</dbReference>
<dbReference type="FunCoup" id="A0A1U8AWQ3">
    <property type="interactions" value="77"/>
</dbReference>
<evidence type="ECO:0000313" key="7">
    <source>
        <dbReference type="RefSeq" id="XP_010271057.1"/>
    </source>
</evidence>
<dbReference type="GeneID" id="104607189"/>
<keyword evidence="2" id="KW-0805">Transcription regulation</keyword>
<evidence type="ECO:0000256" key="1">
    <source>
        <dbReference type="ARBA" id="ARBA00004123"/>
    </source>
</evidence>
<dbReference type="SUPFAM" id="SSF55455">
    <property type="entry name" value="SRF-like"/>
    <property type="match status" value="1"/>
</dbReference>
<dbReference type="SMART" id="SM00432">
    <property type="entry name" value="MADS"/>
    <property type="match status" value="1"/>
</dbReference>
<dbReference type="Gene3D" id="3.40.1810.10">
    <property type="entry name" value="Transcription factor, MADS-box"/>
    <property type="match status" value="1"/>
</dbReference>
<dbReference type="GO" id="GO:0045944">
    <property type="term" value="P:positive regulation of transcription by RNA polymerase II"/>
    <property type="evidence" value="ECO:0007669"/>
    <property type="project" value="InterPro"/>
</dbReference>
<evidence type="ECO:0000256" key="5">
    <source>
        <dbReference type="ARBA" id="ARBA00023242"/>
    </source>
</evidence>
<dbReference type="CDD" id="cd00266">
    <property type="entry name" value="MADS_SRF_like"/>
    <property type="match status" value="1"/>
</dbReference>
<dbReference type="Proteomes" id="UP000189703">
    <property type="component" value="Unplaced"/>
</dbReference>
<gene>
    <name evidence="7" type="primary">LOC104607189</name>
</gene>
<dbReference type="PRINTS" id="PR00404">
    <property type="entry name" value="MADSDOMAIN"/>
</dbReference>
<sequence>MARKKVKLALIANESARRTTFKKRKNGLMKKVSELSTLCGVSACAIIYSPYDKQPDVWPSASDAQRVLARFKNLPEMEQSKKKMNQEVFLRQRISKLKEQLKRQEKDNRKHEMTILMYQTLAGKSLNDVLIGDLNDLAWLVDEKLKEIQERIEQLRRTPPRFIAVEESRCGDDTDVQENNKTALEFMAMDALQAQTLPSCWFMEVMNPHEHIMGSGSGGDSIGVVPYDSDATYWSNAFFP</sequence>
<name>A0A1U8AWQ3_NELNU</name>
<dbReference type="GO" id="GO:0005634">
    <property type="term" value="C:nucleus"/>
    <property type="evidence" value="ECO:0007669"/>
    <property type="project" value="UniProtKB-SubCell"/>
</dbReference>
<dbReference type="AlphaFoldDB" id="A0A1U8AWQ3"/>
<dbReference type="KEGG" id="nnu:104607189"/>
<dbReference type="FunFam" id="3.40.1810.10:FF:000018">
    <property type="entry name" value="agamous-like MADS-box protein AGL80"/>
    <property type="match status" value="1"/>
</dbReference>
<dbReference type="GO" id="GO:0046983">
    <property type="term" value="F:protein dimerization activity"/>
    <property type="evidence" value="ECO:0007669"/>
    <property type="project" value="InterPro"/>
</dbReference>
<keyword evidence="4" id="KW-0804">Transcription</keyword>
<evidence type="ECO:0000256" key="2">
    <source>
        <dbReference type="ARBA" id="ARBA00023015"/>
    </source>
</evidence>
<keyword evidence="3" id="KW-0238">DNA-binding</keyword>
<keyword evidence="6" id="KW-1185">Reference proteome</keyword>
<dbReference type="GO" id="GO:0000981">
    <property type="term" value="F:DNA-binding transcription factor activity, RNA polymerase II-specific"/>
    <property type="evidence" value="ECO:0000318"/>
    <property type="project" value="GO_Central"/>
</dbReference>
<dbReference type="InterPro" id="IPR002100">
    <property type="entry name" value="TF_MADSbox"/>
</dbReference>
<dbReference type="GO" id="GO:0000978">
    <property type="term" value="F:RNA polymerase II cis-regulatory region sequence-specific DNA binding"/>
    <property type="evidence" value="ECO:0000318"/>
    <property type="project" value="GO_Central"/>
</dbReference>
<evidence type="ECO:0000256" key="3">
    <source>
        <dbReference type="ARBA" id="ARBA00023125"/>
    </source>
</evidence>
<dbReference type="PANTHER" id="PTHR11945:SF387">
    <property type="entry name" value="AGAMOUS-LIKE MADS-BOX PROTEIN AGL80"/>
    <property type="match status" value="1"/>
</dbReference>
<dbReference type="Pfam" id="PF00319">
    <property type="entry name" value="SRF-TF"/>
    <property type="match status" value="1"/>
</dbReference>
<evidence type="ECO:0000313" key="6">
    <source>
        <dbReference type="Proteomes" id="UP000189703"/>
    </source>
</evidence>
<dbReference type="PANTHER" id="PTHR11945">
    <property type="entry name" value="MADS BOX PROTEIN"/>
    <property type="match status" value="1"/>
</dbReference>